<evidence type="ECO:0000313" key="2">
    <source>
        <dbReference type="Proteomes" id="UP001175000"/>
    </source>
</evidence>
<dbReference type="AlphaFoldDB" id="A0AA40BUD8"/>
<dbReference type="EMBL" id="JAULSU010000006">
    <property type="protein sequence ID" value="KAK0613970.1"/>
    <property type="molecule type" value="Genomic_DNA"/>
</dbReference>
<accession>A0AA40BUD8</accession>
<proteinExistence type="predicted"/>
<keyword evidence="2" id="KW-1185">Reference proteome</keyword>
<comment type="caution">
    <text evidence="1">The sequence shown here is derived from an EMBL/GenBank/DDBJ whole genome shotgun (WGS) entry which is preliminary data.</text>
</comment>
<organism evidence="1 2">
    <name type="scientific">Immersiella caudata</name>
    <dbReference type="NCBI Taxonomy" id="314043"/>
    <lineage>
        <taxon>Eukaryota</taxon>
        <taxon>Fungi</taxon>
        <taxon>Dikarya</taxon>
        <taxon>Ascomycota</taxon>
        <taxon>Pezizomycotina</taxon>
        <taxon>Sordariomycetes</taxon>
        <taxon>Sordariomycetidae</taxon>
        <taxon>Sordariales</taxon>
        <taxon>Lasiosphaeriaceae</taxon>
        <taxon>Immersiella</taxon>
    </lineage>
</organism>
<protein>
    <submittedName>
        <fullName evidence="1">Uncharacterized protein</fullName>
    </submittedName>
</protein>
<gene>
    <name evidence="1" type="ORF">B0T14DRAFT_291134</name>
</gene>
<sequence>MLGCVTDRRCAVLRPGAALAPHPLPHRPEHSDDLICPAALAAAEIMSANLPTVTTSRDLCTRTPSQMEPFMLVCPSLAAGLLRGTWMSTRPFGTTRQERLRSSKTSTGRSIGKVDSTHVAGYIILSRISLRFFYLVCIGSRRPRLQQLFSRAWQGVGQDIDMSSNHQRGLGEVPHQSAPALTLSSPIGKYDISDAAQHPRPNAWEIGRNLQITTSVQPVERTANAPPWPCSTLQGCRHRLPAAVYRYLT</sequence>
<reference evidence="1" key="1">
    <citation type="submission" date="2023-06" db="EMBL/GenBank/DDBJ databases">
        <title>Genome-scale phylogeny and comparative genomics of the fungal order Sordariales.</title>
        <authorList>
            <consortium name="Lawrence Berkeley National Laboratory"/>
            <person name="Hensen N."/>
            <person name="Bonometti L."/>
            <person name="Westerberg I."/>
            <person name="Brannstrom I.O."/>
            <person name="Guillou S."/>
            <person name="Cros-Aarteil S."/>
            <person name="Calhoun S."/>
            <person name="Haridas S."/>
            <person name="Kuo A."/>
            <person name="Mondo S."/>
            <person name="Pangilinan J."/>
            <person name="Riley R."/>
            <person name="Labutti K."/>
            <person name="Andreopoulos B."/>
            <person name="Lipzen A."/>
            <person name="Chen C."/>
            <person name="Yanf M."/>
            <person name="Daum C."/>
            <person name="Ng V."/>
            <person name="Clum A."/>
            <person name="Steindorff A."/>
            <person name="Ohm R."/>
            <person name="Martin F."/>
            <person name="Silar P."/>
            <person name="Natvig D."/>
            <person name="Lalanne C."/>
            <person name="Gautier V."/>
            <person name="Ament-Velasquez S.L."/>
            <person name="Kruys A."/>
            <person name="Hutchinson M.I."/>
            <person name="Powell A.J."/>
            <person name="Barry K."/>
            <person name="Miller A.N."/>
            <person name="Grigoriev I.V."/>
            <person name="Debuchy R."/>
            <person name="Gladieux P."/>
            <person name="Thoren M.H."/>
            <person name="Johannesson H."/>
        </authorList>
    </citation>
    <scope>NUCLEOTIDE SEQUENCE</scope>
    <source>
        <strain evidence="1">CBS 606.72</strain>
    </source>
</reference>
<evidence type="ECO:0000313" key="1">
    <source>
        <dbReference type="EMBL" id="KAK0613970.1"/>
    </source>
</evidence>
<dbReference type="Proteomes" id="UP001175000">
    <property type="component" value="Unassembled WGS sequence"/>
</dbReference>
<name>A0AA40BUD8_9PEZI</name>